<proteinExistence type="predicted"/>
<dbReference type="KEGG" id="buz:AYM40_27110"/>
<evidence type="ECO:0000259" key="6">
    <source>
        <dbReference type="PROSITE" id="PS51007"/>
    </source>
</evidence>
<evidence type="ECO:0000256" key="5">
    <source>
        <dbReference type="SAM" id="SignalP"/>
    </source>
</evidence>
<keyword evidence="2 4" id="KW-0479">Metal-binding</keyword>
<evidence type="ECO:0000256" key="2">
    <source>
        <dbReference type="ARBA" id="ARBA00022723"/>
    </source>
</evidence>
<dbReference type="GO" id="GO:0020037">
    <property type="term" value="F:heme binding"/>
    <property type="evidence" value="ECO:0007669"/>
    <property type="project" value="InterPro"/>
</dbReference>
<keyword evidence="3 4" id="KW-0408">Iron</keyword>
<dbReference type="InterPro" id="IPR051459">
    <property type="entry name" value="Cytochrome_c-type_DH"/>
</dbReference>
<keyword evidence="5" id="KW-0732">Signal</keyword>
<dbReference type="AlphaFoldDB" id="A0A160FSA9"/>
<accession>A0A160FSA9</accession>
<dbReference type="OrthoDB" id="9757546at2"/>
<dbReference type="GO" id="GO:0046872">
    <property type="term" value="F:metal ion binding"/>
    <property type="evidence" value="ECO:0007669"/>
    <property type="project" value="UniProtKB-KW"/>
</dbReference>
<dbReference type="PANTHER" id="PTHR35008:SF9">
    <property type="entry name" value="CYTOCHROME C DOMAIN-CONTAINING PROTEIN"/>
    <property type="match status" value="1"/>
</dbReference>
<dbReference type="Pfam" id="PF13442">
    <property type="entry name" value="Cytochrome_CBB3"/>
    <property type="match status" value="1"/>
</dbReference>
<dbReference type="InterPro" id="IPR009056">
    <property type="entry name" value="Cyt_c-like_dom"/>
</dbReference>
<feature type="chain" id="PRO_5007814283" description="Cytochrome c domain-containing protein" evidence="5">
    <location>
        <begin position="24"/>
        <end position="140"/>
    </location>
</feature>
<dbReference type="STRING" id="1804984.AYM40_27110"/>
<dbReference type="RefSeq" id="WP_063499215.1">
    <property type="nucleotide sequence ID" value="NZ_CP014579.1"/>
</dbReference>
<dbReference type="Gene3D" id="1.10.760.10">
    <property type="entry name" value="Cytochrome c-like domain"/>
    <property type="match status" value="1"/>
</dbReference>
<dbReference type="EMBL" id="CP014579">
    <property type="protein sequence ID" value="ANB75960.1"/>
    <property type="molecule type" value="Genomic_DNA"/>
</dbReference>
<keyword evidence="8" id="KW-1185">Reference proteome</keyword>
<dbReference type="Proteomes" id="UP000076852">
    <property type="component" value="Chromosome 2"/>
</dbReference>
<dbReference type="GO" id="GO:0009055">
    <property type="term" value="F:electron transfer activity"/>
    <property type="evidence" value="ECO:0007669"/>
    <property type="project" value="InterPro"/>
</dbReference>
<evidence type="ECO:0000313" key="8">
    <source>
        <dbReference type="Proteomes" id="UP000076852"/>
    </source>
</evidence>
<evidence type="ECO:0000313" key="7">
    <source>
        <dbReference type="EMBL" id="ANB75960.1"/>
    </source>
</evidence>
<protein>
    <recommendedName>
        <fullName evidence="6">Cytochrome c domain-containing protein</fullName>
    </recommendedName>
</protein>
<evidence type="ECO:0000256" key="1">
    <source>
        <dbReference type="ARBA" id="ARBA00022617"/>
    </source>
</evidence>
<sequence length="140" mass="14848">MRRIHQTFAAVLLTLLASDAALADSAGVVGANSFPQRDGQQLYTSICQGCHMSNAKGATGAGTYPPLANNPRLASAPYPISMVLYGQKGMPGFGGFLDDAQVAAVVNYVQTHFGNNYDGKVTAGDVKALRQPNYQYFTLD</sequence>
<dbReference type="PROSITE" id="PS51007">
    <property type="entry name" value="CYTC"/>
    <property type="match status" value="1"/>
</dbReference>
<name>A0A160FSA9_9BURK</name>
<dbReference type="InterPro" id="IPR036909">
    <property type="entry name" value="Cyt_c-like_dom_sf"/>
</dbReference>
<feature type="signal peptide" evidence="5">
    <location>
        <begin position="1"/>
        <end position="23"/>
    </location>
</feature>
<evidence type="ECO:0000256" key="4">
    <source>
        <dbReference type="PROSITE-ProRule" id="PRU00433"/>
    </source>
</evidence>
<dbReference type="SUPFAM" id="SSF46626">
    <property type="entry name" value="Cytochrome c"/>
    <property type="match status" value="1"/>
</dbReference>
<organism evidence="7 8">
    <name type="scientific">Paraburkholderia phytofirmans OLGA172</name>
    <dbReference type="NCBI Taxonomy" id="1417228"/>
    <lineage>
        <taxon>Bacteria</taxon>
        <taxon>Pseudomonadati</taxon>
        <taxon>Pseudomonadota</taxon>
        <taxon>Betaproteobacteria</taxon>
        <taxon>Burkholderiales</taxon>
        <taxon>Burkholderiaceae</taxon>
        <taxon>Paraburkholderia</taxon>
    </lineage>
</organism>
<keyword evidence="1 4" id="KW-0349">Heme</keyword>
<gene>
    <name evidence="7" type="ORF">AYM40_27110</name>
</gene>
<reference evidence="7 8" key="1">
    <citation type="journal article" date="2016" name="Gene">
        <title>PacBio SMRT assembly of a complex multi-replicon genome reveals chlorocatechol degradative operon in a region of genome plasticity.</title>
        <authorList>
            <person name="Ricker N."/>
            <person name="Shen S.Y."/>
            <person name="Goordial J."/>
            <person name="Jin S."/>
            <person name="Fulthorpe R.R."/>
        </authorList>
    </citation>
    <scope>NUCLEOTIDE SEQUENCE [LARGE SCALE GENOMIC DNA]</scope>
    <source>
        <strain evidence="7 8">OLGA172</strain>
    </source>
</reference>
<evidence type="ECO:0000256" key="3">
    <source>
        <dbReference type="ARBA" id="ARBA00023004"/>
    </source>
</evidence>
<feature type="domain" description="Cytochrome c" evidence="6">
    <location>
        <begin position="34"/>
        <end position="113"/>
    </location>
</feature>
<dbReference type="PANTHER" id="PTHR35008">
    <property type="entry name" value="BLL4482 PROTEIN-RELATED"/>
    <property type="match status" value="1"/>
</dbReference>